<gene>
    <name evidence="2" type="ORF">IAB88_06670</name>
</gene>
<proteinExistence type="predicted"/>
<name>A0A9D9NJZ6_9BACT</name>
<evidence type="ECO:0000256" key="1">
    <source>
        <dbReference type="SAM" id="SignalP"/>
    </source>
</evidence>
<reference evidence="2" key="1">
    <citation type="submission" date="2020-10" db="EMBL/GenBank/DDBJ databases">
        <authorList>
            <person name="Gilroy R."/>
        </authorList>
    </citation>
    <scope>NUCLEOTIDE SEQUENCE</scope>
    <source>
        <strain evidence="2">6919</strain>
    </source>
</reference>
<keyword evidence="1" id="KW-0732">Signal</keyword>
<evidence type="ECO:0008006" key="4">
    <source>
        <dbReference type="Google" id="ProtNLM"/>
    </source>
</evidence>
<dbReference type="AlphaFoldDB" id="A0A9D9NJZ6"/>
<feature type="signal peptide" evidence="1">
    <location>
        <begin position="1"/>
        <end position="20"/>
    </location>
</feature>
<protein>
    <recommendedName>
        <fullName evidence="4">Lipoprotein</fullName>
    </recommendedName>
</protein>
<feature type="chain" id="PRO_5038767946" description="Lipoprotein" evidence="1">
    <location>
        <begin position="21"/>
        <end position="308"/>
    </location>
</feature>
<evidence type="ECO:0000313" key="2">
    <source>
        <dbReference type="EMBL" id="MBO8476659.1"/>
    </source>
</evidence>
<sequence length="308" mass="35306">MKISILCGLLMAFVLSGCFTGIENTGRITEKDVSRVRADKKSPEEIFFDTVHPADFQHWRPGKLFYVNDDNIRLIFNPSSLYDVGSLQLKGDTLKYGGYKFIRNIDNSEDVVISLSDSVNTYYYNTGKTIDEVEAQKSEYIVPFLTDLDYVARIRDMLVGKTLYIKTSLWLDSERNNIDGLHYVPVVITNVSPGDVVYPFFVEFECDGRKAAVYMSSQISSIKNMTFDKLFSFTDLRKNYSQITDANWERITRGDVAVSMTKDECQLSLGSPRSIERVPTHGGLYERWSYDNGVYLIFENGLLTRYRK</sequence>
<dbReference type="Proteomes" id="UP000823598">
    <property type="component" value="Unassembled WGS sequence"/>
</dbReference>
<organism evidence="2 3">
    <name type="scientific">Candidatus Limisoma faecipullorum</name>
    <dbReference type="NCBI Taxonomy" id="2840854"/>
    <lineage>
        <taxon>Bacteria</taxon>
        <taxon>Pseudomonadati</taxon>
        <taxon>Bacteroidota</taxon>
        <taxon>Bacteroidia</taxon>
        <taxon>Bacteroidales</taxon>
        <taxon>Candidatus Limisoma</taxon>
    </lineage>
</organism>
<dbReference type="EMBL" id="JADIMC010000076">
    <property type="protein sequence ID" value="MBO8476659.1"/>
    <property type="molecule type" value="Genomic_DNA"/>
</dbReference>
<reference evidence="2" key="2">
    <citation type="journal article" date="2021" name="PeerJ">
        <title>Extensive microbial diversity within the chicken gut microbiome revealed by metagenomics and culture.</title>
        <authorList>
            <person name="Gilroy R."/>
            <person name="Ravi A."/>
            <person name="Getino M."/>
            <person name="Pursley I."/>
            <person name="Horton D.L."/>
            <person name="Alikhan N.F."/>
            <person name="Baker D."/>
            <person name="Gharbi K."/>
            <person name="Hall N."/>
            <person name="Watson M."/>
            <person name="Adriaenssens E.M."/>
            <person name="Foster-Nyarko E."/>
            <person name="Jarju S."/>
            <person name="Secka A."/>
            <person name="Antonio M."/>
            <person name="Oren A."/>
            <person name="Chaudhuri R.R."/>
            <person name="La Ragione R."/>
            <person name="Hildebrand F."/>
            <person name="Pallen M.J."/>
        </authorList>
    </citation>
    <scope>NUCLEOTIDE SEQUENCE</scope>
    <source>
        <strain evidence="2">6919</strain>
    </source>
</reference>
<accession>A0A9D9NJZ6</accession>
<comment type="caution">
    <text evidence="2">The sequence shown here is derived from an EMBL/GenBank/DDBJ whole genome shotgun (WGS) entry which is preliminary data.</text>
</comment>
<evidence type="ECO:0000313" key="3">
    <source>
        <dbReference type="Proteomes" id="UP000823598"/>
    </source>
</evidence>
<dbReference type="PROSITE" id="PS51257">
    <property type="entry name" value="PROKAR_LIPOPROTEIN"/>
    <property type="match status" value="1"/>
</dbReference>